<dbReference type="AlphaFoldDB" id="A0A0C3Q540"/>
<dbReference type="Proteomes" id="UP000054248">
    <property type="component" value="Unassembled WGS sequence"/>
</dbReference>
<organism evidence="2 3">
    <name type="scientific">Tulasnella calospora MUT 4182</name>
    <dbReference type="NCBI Taxonomy" id="1051891"/>
    <lineage>
        <taxon>Eukaryota</taxon>
        <taxon>Fungi</taxon>
        <taxon>Dikarya</taxon>
        <taxon>Basidiomycota</taxon>
        <taxon>Agaricomycotina</taxon>
        <taxon>Agaricomycetes</taxon>
        <taxon>Cantharellales</taxon>
        <taxon>Tulasnellaceae</taxon>
        <taxon>Tulasnella</taxon>
    </lineage>
</organism>
<proteinExistence type="predicted"/>
<name>A0A0C3Q540_9AGAM</name>
<reference evidence="2 3" key="1">
    <citation type="submission" date="2014-04" db="EMBL/GenBank/DDBJ databases">
        <authorList>
            <consortium name="DOE Joint Genome Institute"/>
            <person name="Kuo A."/>
            <person name="Girlanda M."/>
            <person name="Perotto S."/>
            <person name="Kohler A."/>
            <person name="Nagy L.G."/>
            <person name="Floudas D."/>
            <person name="Copeland A."/>
            <person name="Barry K.W."/>
            <person name="Cichocki N."/>
            <person name="Veneault-Fourrey C."/>
            <person name="LaButti K."/>
            <person name="Lindquist E.A."/>
            <person name="Lipzen A."/>
            <person name="Lundell T."/>
            <person name="Morin E."/>
            <person name="Murat C."/>
            <person name="Sun H."/>
            <person name="Tunlid A."/>
            <person name="Henrissat B."/>
            <person name="Grigoriev I.V."/>
            <person name="Hibbett D.S."/>
            <person name="Martin F."/>
            <person name="Nordberg H.P."/>
            <person name="Cantor M.N."/>
            <person name="Hua S.X."/>
        </authorList>
    </citation>
    <scope>NUCLEOTIDE SEQUENCE [LARGE SCALE GENOMIC DNA]</scope>
    <source>
        <strain evidence="2 3">MUT 4182</strain>
    </source>
</reference>
<feature type="region of interest" description="Disordered" evidence="1">
    <location>
        <begin position="45"/>
        <end position="64"/>
    </location>
</feature>
<dbReference type="HOGENOM" id="CLU_2869312_0_0_1"/>
<gene>
    <name evidence="2" type="ORF">M407DRAFT_157771</name>
</gene>
<evidence type="ECO:0000313" key="2">
    <source>
        <dbReference type="EMBL" id="KIO18566.1"/>
    </source>
</evidence>
<protein>
    <submittedName>
        <fullName evidence="2">Uncharacterized protein</fullName>
    </submittedName>
</protein>
<accession>A0A0C3Q540</accession>
<dbReference type="EMBL" id="KN823277">
    <property type="protein sequence ID" value="KIO18566.1"/>
    <property type="molecule type" value="Genomic_DNA"/>
</dbReference>
<reference evidence="3" key="2">
    <citation type="submission" date="2015-01" db="EMBL/GenBank/DDBJ databases">
        <title>Evolutionary Origins and Diversification of the Mycorrhizal Mutualists.</title>
        <authorList>
            <consortium name="DOE Joint Genome Institute"/>
            <consortium name="Mycorrhizal Genomics Consortium"/>
            <person name="Kohler A."/>
            <person name="Kuo A."/>
            <person name="Nagy L.G."/>
            <person name="Floudas D."/>
            <person name="Copeland A."/>
            <person name="Barry K.W."/>
            <person name="Cichocki N."/>
            <person name="Veneault-Fourrey C."/>
            <person name="LaButti K."/>
            <person name="Lindquist E.A."/>
            <person name="Lipzen A."/>
            <person name="Lundell T."/>
            <person name="Morin E."/>
            <person name="Murat C."/>
            <person name="Riley R."/>
            <person name="Ohm R."/>
            <person name="Sun H."/>
            <person name="Tunlid A."/>
            <person name="Henrissat B."/>
            <person name="Grigoriev I.V."/>
            <person name="Hibbett D.S."/>
            <person name="Martin F."/>
        </authorList>
    </citation>
    <scope>NUCLEOTIDE SEQUENCE [LARGE SCALE GENOMIC DNA]</scope>
    <source>
        <strain evidence="3">MUT 4182</strain>
    </source>
</reference>
<evidence type="ECO:0000313" key="3">
    <source>
        <dbReference type="Proteomes" id="UP000054248"/>
    </source>
</evidence>
<keyword evidence="3" id="KW-1185">Reference proteome</keyword>
<feature type="compositionally biased region" description="Basic and acidic residues" evidence="1">
    <location>
        <begin position="54"/>
        <end position="64"/>
    </location>
</feature>
<sequence length="64" mass="7253">MFVPPTLACIHTYIFSCQMDRSMNGTPRETALLYRSVSAASNYKSKNTPLQAKQGHDVKQRVYT</sequence>
<evidence type="ECO:0000256" key="1">
    <source>
        <dbReference type="SAM" id="MobiDB-lite"/>
    </source>
</evidence>